<accession>A0A2X3HDL4</accession>
<protein>
    <submittedName>
        <fullName evidence="2">Uncharacterized protein</fullName>
    </submittedName>
</protein>
<dbReference type="AlphaFoldDB" id="A0A2X3HDL4"/>
<feature type="transmembrane region" description="Helical" evidence="1">
    <location>
        <begin position="6"/>
        <end position="27"/>
    </location>
</feature>
<keyword evidence="1" id="KW-1133">Transmembrane helix</keyword>
<name>A0A2X3HDL4_9LIST</name>
<reference evidence="2 3" key="1">
    <citation type="submission" date="2018-06" db="EMBL/GenBank/DDBJ databases">
        <authorList>
            <consortium name="Pathogen Informatics"/>
            <person name="Doyle S."/>
        </authorList>
    </citation>
    <scope>NUCLEOTIDE SEQUENCE [LARGE SCALE GENOMIC DNA]</scope>
    <source>
        <strain evidence="2 3">NCTC13940</strain>
    </source>
</reference>
<keyword evidence="1" id="KW-0812">Transmembrane</keyword>
<organism evidence="2 3">
    <name type="scientific">Listeria fleischmannii subsp. fleischmannii</name>
    <dbReference type="NCBI Taxonomy" id="1671902"/>
    <lineage>
        <taxon>Bacteria</taxon>
        <taxon>Bacillati</taxon>
        <taxon>Bacillota</taxon>
        <taxon>Bacilli</taxon>
        <taxon>Bacillales</taxon>
        <taxon>Listeriaceae</taxon>
        <taxon>Listeria</taxon>
    </lineage>
</organism>
<evidence type="ECO:0000313" key="2">
    <source>
        <dbReference type="EMBL" id="SQC68755.1"/>
    </source>
</evidence>
<sequence length="92" mass="10749">MKRVIGYIILGIVLLGLIFTGVHFYKINQFKANSIKKYPYQYDGKFVYTMSFFSDTKEEGESYIFTKANKIEQVKMKMSILFPIKKNVGNPF</sequence>
<evidence type="ECO:0000256" key="1">
    <source>
        <dbReference type="SAM" id="Phobius"/>
    </source>
</evidence>
<evidence type="ECO:0000313" key="3">
    <source>
        <dbReference type="Proteomes" id="UP000250257"/>
    </source>
</evidence>
<proteinExistence type="predicted"/>
<dbReference type="EMBL" id="UAWT01000012">
    <property type="protein sequence ID" value="SQC68755.1"/>
    <property type="molecule type" value="Genomic_DNA"/>
</dbReference>
<dbReference type="Proteomes" id="UP000250257">
    <property type="component" value="Unassembled WGS sequence"/>
</dbReference>
<keyword evidence="1" id="KW-0472">Membrane</keyword>
<dbReference type="RefSeq" id="WP_258404539.1">
    <property type="nucleotide sequence ID" value="NZ_UAWT01000012.1"/>
</dbReference>
<gene>
    <name evidence="2" type="ORF">NCTC13940_01179</name>
</gene>